<dbReference type="Proteomes" id="UP001060085">
    <property type="component" value="Linkage Group LG04"/>
</dbReference>
<proteinExistence type="predicted"/>
<accession>A0ACC0B5Y9</accession>
<organism evidence="1 2">
    <name type="scientific">Catharanthus roseus</name>
    <name type="common">Madagascar periwinkle</name>
    <name type="synonym">Vinca rosea</name>
    <dbReference type="NCBI Taxonomy" id="4058"/>
    <lineage>
        <taxon>Eukaryota</taxon>
        <taxon>Viridiplantae</taxon>
        <taxon>Streptophyta</taxon>
        <taxon>Embryophyta</taxon>
        <taxon>Tracheophyta</taxon>
        <taxon>Spermatophyta</taxon>
        <taxon>Magnoliopsida</taxon>
        <taxon>eudicotyledons</taxon>
        <taxon>Gunneridae</taxon>
        <taxon>Pentapetalae</taxon>
        <taxon>asterids</taxon>
        <taxon>lamiids</taxon>
        <taxon>Gentianales</taxon>
        <taxon>Apocynaceae</taxon>
        <taxon>Rauvolfioideae</taxon>
        <taxon>Vinceae</taxon>
        <taxon>Catharanthinae</taxon>
        <taxon>Catharanthus</taxon>
    </lineage>
</organism>
<evidence type="ECO:0000313" key="1">
    <source>
        <dbReference type="EMBL" id="KAI5668052.1"/>
    </source>
</evidence>
<sequence length="207" mass="23033">MDMYNIDISPKVIATKGQWKTNSTKKNKSYWEHVSLAHRKIQKSSGSGSGSGSGSCGRGRSPRAPRDRGRGLSNGRSSLSSTIDPSPCLTFPYTNAFPGFMYPFIENKKNVNGDGNYGNRVVADFVSRDEHQWHEVYRRMIFELEHTTNMYPSLFGSAEQLQIRDGYPLSPLHVNGFITVVIKLAVGLSLILTGLKIGTRGMLEHIH</sequence>
<protein>
    <submittedName>
        <fullName evidence="1">Uncharacterized protein</fullName>
    </submittedName>
</protein>
<comment type="caution">
    <text evidence="1">The sequence shown here is derived from an EMBL/GenBank/DDBJ whole genome shotgun (WGS) entry which is preliminary data.</text>
</comment>
<name>A0ACC0B5Y9_CATRO</name>
<evidence type="ECO:0000313" key="2">
    <source>
        <dbReference type="Proteomes" id="UP001060085"/>
    </source>
</evidence>
<keyword evidence="2" id="KW-1185">Reference proteome</keyword>
<dbReference type="EMBL" id="CM044704">
    <property type="protein sequence ID" value="KAI5668052.1"/>
    <property type="molecule type" value="Genomic_DNA"/>
</dbReference>
<gene>
    <name evidence="1" type="ORF">M9H77_17905</name>
</gene>
<reference evidence="2" key="1">
    <citation type="journal article" date="2023" name="Nat. Plants">
        <title>Single-cell RNA sequencing provides a high-resolution roadmap for understanding the multicellular compartmentation of specialized metabolism.</title>
        <authorList>
            <person name="Sun S."/>
            <person name="Shen X."/>
            <person name="Li Y."/>
            <person name="Li Y."/>
            <person name="Wang S."/>
            <person name="Li R."/>
            <person name="Zhang H."/>
            <person name="Shen G."/>
            <person name="Guo B."/>
            <person name="Wei J."/>
            <person name="Xu J."/>
            <person name="St-Pierre B."/>
            <person name="Chen S."/>
            <person name="Sun C."/>
        </authorList>
    </citation>
    <scope>NUCLEOTIDE SEQUENCE [LARGE SCALE GENOMIC DNA]</scope>
</reference>